<dbReference type="GO" id="GO:0046872">
    <property type="term" value="F:metal ion binding"/>
    <property type="evidence" value="ECO:0007669"/>
    <property type="project" value="UniProtKB-KW"/>
</dbReference>
<evidence type="ECO:0000256" key="1">
    <source>
        <dbReference type="ARBA" id="ARBA00005568"/>
    </source>
</evidence>
<dbReference type="GO" id="GO:0016832">
    <property type="term" value="F:aldehyde-lyase activity"/>
    <property type="evidence" value="ECO:0007669"/>
    <property type="project" value="TreeGrafter"/>
</dbReference>
<keyword evidence="2" id="KW-0479">Metal-binding</keyword>
<dbReference type="eggNOG" id="arCOG04974">
    <property type="taxonomic scope" value="Archaea"/>
</dbReference>
<evidence type="ECO:0000259" key="4">
    <source>
        <dbReference type="Pfam" id="PF03328"/>
    </source>
</evidence>
<comment type="similarity">
    <text evidence="1">Belongs to the HpcH/HpaI aldolase family.</text>
</comment>
<evidence type="ECO:0000313" key="5">
    <source>
        <dbReference type="EMBL" id="GAD52509.1"/>
    </source>
</evidence>
<keyword evidence="3" id="KW-0456">Lyase</keyword>
<proteinExistence type="inferred from homology"/>
<dbReference type="RefSeq" id="WP_021780114.1">
    <property type="nucleotide sequence ID" value="NZ_BANO01000008.1"/>
</dbReference>
<dbReference type="SUPFAM" id="SSF51621">
    <property type="entry name" value="Phosphoenolpyruvate/pyruvate domain"/>
    <property type="match status" value="1"/>
</dbReference>
<dbReference type="InterPro" id="IPR015813">
    <property type="entry name" value="Pyrv/PenolPyrv_kinase-like_dom"/>
</dbReference>
<name>U3A4E1_9EURY</name>
<feature type="domain" description="HpcH/HpaI aldolase/citrate lyase" evidence="4">
    <location>
        <begin position="16"/>
        <end position="239"/>
    </location>
</feature>
<dbReference type="PANTHER" id="PTHR30502:SF0">
    <property type="entry name" value="PHOSPHOENOLPYRUVATE CARBOXYLASE FAMILY PROTEIN"/>
    <property type="match status" value="1"/>
</dbReference>
<dbReference type="PANTHER" id="PTHR30502">
    <property type="entry name" value="2-KETO-3-DEOXY-L-RHAMNONATE ALDOLASE"/>
    <property type="match status" value="1"/>
</dbReference>
<sequence length="259" mass="28182">MSRLRESLVSRNRPLGTWISIGHPTVAEVSASIGLDFLLVDLEHTTMSLETVEDITRAVEAVDGDTETVVRVPSNDPVRIKRVLDIGVDGIMVPMLESADEARRVATAVTYPPEGERGVASGRAAEYGQSFVEYVREADENLTVIGQIESRDGVANADEIAHVDGIDALFVGPADLSMDYGVFGEPESEEFVEALRHVVAAGRAAETPVGTLTVDPDDMRHRLDQGFDYLIVGKDTSHLATGNEDAKARYERLCERSEN</sequence>
<dbReference type="Pfam" id="PF03328">
    <property type="entry name" value="HpcH_HpaI"/>
    <property type="match status" value="1"/>
</dbReference>
<dbReference type="Gene3D" id="3.20.20.60">
    <property type="entry name" value="Phosphoenolpyruvate-binding domains"/>
    <property type="match status" value="1"/>
</dbReference>
<dbReference type="InterPro" id="IPR050251">
    <property type="entry name" value="HpcH-HpaI_aldolase"/>
</dbReference>
<dbReference type="Proteomes" id="UP000016986">
    <property type="component" value="Unassembled WGS sequence"/>
</dbReference>
<dbReference type="InterPro" id="IPR040442">
    <property type="entry name" value="Pyrv_kinase-like_dom_sf"/>
</dbReference>
<dbReference type="InterPro" id="IPR005000">
    <property type="entry name" value="Aldolase/citrate-lyase_domain"/>
</dbReference>
<accession>U3A4E1</accession>
<keyword evidence="6" id="KW-1185">Reference proteome</keyword>
<evidence type="ECO:0000313" key="6">
    <source>
        <dbReference type="Proteomes" id="UP000016986"/>
    </source>
</evidence>
<gene>
    <name evidence="5" type="ORF">MBEHAL_1269</name>
</gene>
<comment type="caution">
    <text evidence="5">The sequence shown here is derived from an EMBL/GenBank/DDBJ whole genome shotgun (WGS) entry which is preliminary data.</text>
</comment>
<dbReference type="EMBL" id="BATA01000025">
    <property type="protein sequence ID" value="GAD52509.1"/>
    <property type="molecule type" value="Genomic_DNA"/>
</dbReference>
<evidence type="ECO:0000256" key="3">
    <source>
        <dbReference type="ARBA" id="ARBA00023239"/>
    </source>
</evidence>
<organism evidence="5 6">
    <name type="scientific">Halarchaeum acidiphilum MH1-52-1</name>
    <dbReference type="NCBI Taxonomy" id="1261545"/>
    <lineage>
        <taxon>Archaea</taxon>
        <taxon>Methanobacteriati</taxon>
        <taxon>Methanobacteriota</taxon>
        <taxon>Stenosarchaea group</taxon>
        <taxon>Halobacteria</taxon>
        <taxon>Halobacteriales</taxon>
        <taxon>Halobacteriaceae</taxon>
    </lineage>
</organism>
<dbReference type="OrthoDB" id="142679at2157"/>
<protein>
    <submittedName>
        <fullName evidence="5">2,4-dihydroxyhept-2-ene-1,7-dioic acid aldolase</fullName>
    </submittedName>
</protein>
<dbReference type="AlphaFoldDB" id="U3A4E1"/>
<reference evidence="5 6" key="1">
    <citation type="submission" date="2013-09" db="EMBL/GenBank/DDBJ databases">
        <title>Whole genome sequencing of Halarchaeum acidiphilum strain MH1-52-1.</title>
        <authorList>
            <person name="Shimane Y."/>
            <person name="Minegishi H."/>
            <person name="Nishi S."/>
            <person name="Echigo A."/>
            <person name="Shuto A."/>
            <person name="Konishi M."/>
            <person name="Ito T."/>
            <person name="Ohkuma M."/>
            <person name="Ohta Y."/>
            <person name="Nagano Y."/>
            <person name="Tsubouchi T."/>
            <person name="Mori K."/>
            <person name="Usui K."/>
            <person name="Kamekura M."/>
            <person name="Usami R."/>
            <person name="Takaki Y."/>
            <person name="Hatada Y."/>
        </authorList>
    </citation>
    <scope>NUCLEOTIDE SEQUENCE [LARGE SCALE GENOMIC DNA]</scope>
    <source>
        <strain evidence="5 6">JCM 16109</strain>
    </source>
</reference>
<dbReference type="GO" id="GO:0005737">
    <property type="term" value="C:cytoplasm"/>
    <property type="evidence" value="ECO:0007669"/>
    <property type="project" value="TreeGrafter"/>
</dbReference>
<evidence type="ECO:0000256" key="2">
    <source>
        <dbReference type="ARBA" id="ARBA00022723"/>
    </source>
</evidence>